<dbReference type="Proteomes" id="UP000290253">
    <property type="component" value="Unassembled WGS sequence"/>
</dbReference>
<reference evidence="2 3" key="1">
    <citation type="journal article" date="2016" name="Int. J. Syst. Evol. Microbiol.">
        <title>Acidipila dinghuensis sp. nov., an acidobacterium isolated from forest soil.</title>
        <authorList>
            <person name="Jiang Y.W."/>
            <person name="Wang J."/>
            <person name="Chen M.H."/>
            <person name="Lv Y.Y."/>
            <person name="Qiu L.H."/>
        </authorList>
    </citation>
    <scope>NUCLEOTIDE SEQUENCE [LARGE SCALE GENOMIC DNA]</scope>
    <source>
        <strain evidence="2 3">DHOF10</strain>
    </source>
</reference>
<dbReference type="RefSeq" id="WP_129207410.1">
    <property type="nucleotide sequence ID" value="NZ_BMGU01000001.1"/>
</dbReference>
<sequence length="128" mass="14522">MKLLLDTHLVLWATISQSRLPASARRLILDPSHQPYFSAVNLWEIAIKNSLLREDFHVDTRRLRQSLLKSGYKELSVTSEHAIAVEELPLLHRDPFDRILIAQAIVEGLTLLTADSIVAKYEGPVEKV</sequence>
<dbReference type="CDD" id="cd09872">
    <property type="entry name" value="PIN_Sll0205-like"/>
    <property type="match status" value="1"/>
</dbReference>
<name>A0A4Q1SJ25_9BACT</name>
<dbReference type="InterPro" id="IPR052919">
    <property type="entry name" value="TA_system_RNase"/>
</dbReference>
<dbReference type="PANTHER" id="PTHR36173">
    <property type="entry name" value="RIBONUCLEASE VAPC16-RELATED"/>
    <property type="match status" value="1"/>
</dbReference>
<protein>
    <submittedName>
        <fullName evidence="2">Type II toxin-antitoxin system VapC family toxin</fullName>
    </submittedName>
</protein>
<dbReference type="OrthoDB" id="9798990at2"/>
<organism evidence="2 3">
    <name type="scientific">Silvibacterium dinghuense</name>
    <dbReference type="NCBI Taxonomy" id="1560006"/>
    <lineage>
        <taxon>Bacteria</taxon>
        <taxon>Pseudomonadati</taxon>
        <taxon>Acidobacteriota</taxon>
        <taxon>Terriglobia</taxon>
        <taxon>Terriglobales</taxon>
        <taxon>Acidobacteriaceae</taxon>
        <taxon>Silvibacterium</taxon>
    </lineage>
</organism>
<comment type="caution">
    <text evidence="2">The sequence shown here is derived from an EMBL/GenBank/DDBJ whole genome shotgun (WGS) entry which is preliminary data.</text>
</comment>
<keyword evidence="3" id="KW-1185">Reference proteome</keyword>
<dbReference type="InterPro" id="IPR002716">
    <property type="entry name" value="PIN_dom"/>
</dbReference>
<dbReference type="SUPFAM" id="SSF88723">
    <property type="entry name" value="PIN domain-like"/>
    <property type="match status" value="1"/>
</dbReference>
<dbReference type="Gene3D" id="3.40.50.1010">
    <property type="entry name" value="5'-nuclease"/>
    <property type="match status" value="1"/>
</dbReference>
<dbReference type="InterPro" id="IPR041705">
    <property type="entry name" value="PIN_Sll0205"/>
</dbReference>
<dbReference type="InterPro" id="IPR029060">
    <property type="entry name" value="PIN-like_dom_sf"/>
</dbReference>
<evidence type="ECO:0000313" key="3">
    <source>
        <dbReference type="Proteomes" id="UP000290253"/>
    </source>
</evidence>
<dbReference type="AlphaFoldDB" id="A0A4Q1SJ25"/>
<evidence type="ECO:0000259" key="1">
    <source>
        <dbReference type="Pfam" id="PF01850"/>
    </source>
</evidence>
<dbReference type="Pfam" id="PF01850">
    <property type="entry name" value="PIN"/>
    <property type="match status" value="1"/>
</dbReference>
<evidence type="ECO:0000313" key="2">
    <source>
        <dbReference type="EMBL" id="RXS97631.1"/>
    </source>
</evidence>
<dbReference type="PANTHER" id="PTHR36173:SF2">
    <property type="entry name" value="RIBONUCLEASE VAPC16"/>
    <property type="match status" value="1"/>
</dbReference>
<dbReference type="EMBL" id="SDMK01000001">
    <property type="protein sequence ID" value="RXS97631.1"/>
    <property type="molecule type" value="Genomic_DNA"/>
</dbReference>
<gene>
    <name evidence="2" type="ORF">ESZ00_07070</name>
</gene>
<feature type="domain" description="PIN" evidence="1">
    <location>
        <begin position="4"/>
        <end position="121"/>
    </location>
</feature>
<accession>A0A4Q1SJ25</accession>
<proteinExistence type="predicted"/>